<dbReference type="eggNOG" id="KOG0892">
    <property type="taxonomic scope" value="Eukaryota"/>
</dbReference>
<evidence type="ECO:0000256" key="8">
    <source>
        <dbReference type="ARBA" id="ARBA00023242"/>
    </source>
</evidence>
<dbReference type="Gene3D" id="1.10.1070.11">
    <property type="entry name" value="Phosphatidylinositol 3-/4-kinase, catalytic domain"/>
    <property type="match status" value="1"/>
</dbReference>
<accession>D8LNB3</accession>
<dbReference type="EMBL" id="FN649747">
    <property type="protein sequence ID" value="CBN77270.1"/>
    <property type="molecule type" value="Genomic_DNA"/>
</dbReference>
<dbReference type="OrthoDB" id="381190at2759"/>
<keyword evidence="8" id="KW-0539">Nucleus</keyword>
<proteinExistence type="predicted"/>
<dbReference type="GO" id="GO:0005634">
    <property type="term" value="C:nucleus"/>
    <property type="evidence" value="ECO:0007669"/>
    <property type="project" value="UniProtKB-SubCell"/>
</dbReference>
<evidence type="ECO:0000256" key="7">
    <source>
        <dbReference type="ARBA" id="ARBA00022840"/>
    </source>
</evidence>
<name>D8LNB3_ECTSI</name>
<comment type="subcellular location">
    <subcellularLocation>
        <location evidence="1">Nucleus</location>
    </subcellularLocation>
</comment>
<evidence type="ECO:0000256" key="5">
    <source>
        <dbReference type="ARBA" id="ARBA00022763"/>
    </source>
</evidence>
<dbReference type="InterPro" id="IPR000403">
    <property type="entry name" value="PI3/4_kinase_cat_dom"/>
</dbReference>
<keyword evidence="7" id="KW-0067">ATP-binding</keyword>
<dbReference type="InterPro" id="IPR018936">
    <property type="entry name" value="PI3/4_kinase_CS"/>
</dbReference>
<dbReference type="Pfam" id="PF02260">
    <property type="entry name" value="FATC"/>
    <property type="match status" value="1"/>
</dbReference>
<dbReference type="InterPro" id="IPR011009">
    <property type="entry name" value="Kinase-like_dom_sf"/>
</dbReference>
<dbReference type="OMA" id="SSHTHEE"/>
<keyword evidence="3" id="KW-0808">Transferase</keyword>
<dbReference type="SMART" id="SM01343">
    <property type="entry name" value="FATC"/>
    <property type="match status" value="1"/>
</dbReference>
<dbReference type="SMART" id="SM00146">
    <property type="entry name" value="PI3Kc"/>
    <property type="match status" value="1"/>
</dbReference>
<dbReference type="PROSITE" id="PS51190">
    <property type="entry name" value="FATC"/>
    <property type="match status" value="1"/>
</dbReference>
<dbReference type="STRING" id="2880.D8LNB3"/>
<evidence type="ECO:0000259" key="10">
    <source>
        <dbReference type="PROSITE" id="PS50290"/>
    </source>
</evidence>
<evidence type="ECO:0000256" key="2">
    <source>
        <dbReference type="ARBA" id="ARBA00012513"/>
    </source>
</evidence>
<dbReference type="GO" id="GO:0006974">
    <property type="term" value="P:DNA damage response"/>
    <property type="evidence" value="ECO:0007669"/>
    <property type="project" value="UniProtKB-KW"/>
</dbReference>
<feature type="domain" description="PI3K/PI4K catalytic" evidence="10">
    <location>
        <begin position="61"/>
        <end position="368"/>
    </location>
</feature>
<dbReference type="Proteomes" id="UP000002630">
    <property type="component" value="Linkage Group LG22"/>
</dbReference>
<keyword evidence="4" id="KW-0547">Nucleotide-binding</keyword>
<sequence length="427" mass="46591">MPALVSGLERLAEAYINLAMVNTTKFHNKKTGGITFAEAVPTGKPTLDRCLRDRGLGLAAGSRGRGSSKSSGGGRVMPRVVARPPAVRPDADYRGTPTIVGFQNSFSITDREDPAARKRRLRVFTYTIVPLSPDSGVLEWVEDTMPFGSYLTDRGSGRAGARRRCFPKDWLHAKCRTHLKNAVDTRKGYKEVEDSFHPAFRFFFLENVPEPFAWNNSRLTFTRSAAVSSIVGYILGIGDRHAHNILVHQLTAEGVHIDFGVTFEQGKALSTPETVPLRLTRDVVDGMGVTGTEGAFRRTCDAAMRVLRSDAPSVLTILEVLLHDPLYRWMLSPLAARQRQQEEEKVGGGGAAAEEAAAAMVAVAGEDAGVGGDAAQRALARIKHKLQGYVDPNGDAMNVEGQVKLLINQARDPENLCKLYPGWAPWL</sequence>
<evidence type="ECO:0000256" key="6">
    <source>
        <dbReference type="ARBA" id="ARBA00022777"/>
    </source>
</evidence>
<dbReference type="InterPro" id="IPR036940">
    <property type="entry name" value="PI3/4_kinase_cat_sf"/>
</dbReference>
<dbReference type="InParanoid" id="D8LNB3"/>
<dbReference type="GO" id="GO:0005524">
    <property type="term" value="F:ATP binding"/>
    <property type="evidence" value="ECO:0007669"/>
    <property type="project" value="UniProtKB-KW"/>
</dbReference>
<evidence type="ECO:0000256" key="4">
    <source>
        <dbReference type="ARBA" id="ARBA00022741"/>
    </source>
</evidence>
<evidence type="ECO:0000313" key="13">
    <source>
        <dbReference type="Proteomes" id="UP000002630"/>
    </source>
</evidence>
<dbReference type="InterPro" id="IPR038980">
    <property type="entry name" value="ATM_plant"/>
</dbReference>
<organism evidence="12 13">
    <name type="scientific">Ectocarpus siliculosus</name>
    <name type="common">Brown alga</name>
    <name type="synonym">Conferva siliculosa</name>
    <dbReference type="NCBI Taxonomy" id="2880"/>
    <lineage>
        <taxon>Eukaryota</taxon>
        <taxon>Sar</taxon>
        <taxon>Stramenopiles</taxon>
        <taxon>Ochrophyta</taxon>
        <taxon>PX clade</taxon>
        <taxon>Phaeophyceae</taxon>
        <taxon>Ectocarpales</taxon>
        <taxon>Ectocarpaceae</taxon>
        <taxon>Ectocarpus</taxon>
    </lineage>
</organism>
<dbReference type="PROSITE" id="PS50290">
    <property type="entry name" value="PI3_4_KINASE_3"/>
    <property type="match status" value="1"/>
</dbReference>
<evidence type="ECO:0000256" key="1">
    <source>
        <dbReference type="ARBA" id="ARBA00004123"/>
    </source>
</evidence>
<feature type="domain" description="FATC" evidence="11">
    <location>
        <begin position="395"/>
        <end position="427"/>
    </location>
</feature>
<dbReference type="AlphaFoldDB" id="D8LNB3"/>
<dbReference type="PANTHER" id="PTHR37079:SF4">
    <property type="entry name" value="SERINE_THREONINE-PROTEIN KINASE ATM"/>
    <property type="match status" value="1"/>
</dbReference>
<reference evidence="12 13" key="1">
    <citation type="journal article" date="2010" name="Nature">
        <title>The Ectocarpus genome and the independent evolution of multicellularity in brown algae.</title>
        <authorList>
            <person name="Cock J.M."/>
            <person name="Sterck L."/>
            <person name="Rouze P."/>
            <person name="Scornet D."/>
            <person name="Allen A.E."/>
            <person name="Amoutzias G."/>
            <person name="Anthouard V."/>
            <person name="Artiguenave F."/>
            <person name="Aury J.M."/>
            <person name="Badger J.H."/>
            <person name="Beszteri B."/>
            <person name="Billiau K."/>
            <person name="Bonnet E."/>
            <person name="Bothwell J.H."/>
            <person name="Bowler C."/>
            <person name="Boyen C."/>
            <person name="Brownlee C."/>
            <person name="Carrano C.J."/>
            <person name="Charrier B."/>
            <person name="Cho G.Y."/>
            <person name="Coelho S.M."/>
            <person name="Collen J."/>
            <person name="Corre E."/>
            <person name="Da Silva C."/>
            <person name="Delage L."/>
            <person name="Delaroque N."/>
            <person name="Dittami S.M."/>
            <person name="Doulbeau S."/>
            <person name="Elias M."/>
            <person name="Farnham G."/>
            <person name="Gachon C.M."/>
            <person name="Gschloessl B."/>
            <person name="Heesch S."/>
            <person name="Jabbari K."/>
            <person name="Jubin C."/>
            <person name="Kawai H."/>
            <person name="Kimura K."/>
            <person name="Kloareg B."/>
            <person name="Kupper F.C."/>
            <person name="Lang D."/>
            <person name="Le Bail A."/>
            <person name="Leblanc C."/>
            <person name="Lerouge P."/>
            <person name="Lohr M."/>
            <person name="Lopez P.J."/>
            <person name="Martens C."/>
            <person name="Maumus F."/>
            <person name="Michel G."/>
            <person name="Miranda-Saavedra D."/>
            <person name="Morales J."/>
            <person name="Moreau H."/>
            <person name="Motomura T."/>
            <person name="Nagasato C."/>
            <person name="Napoli C.A."/>
            <person name="Nelson D.R."/>
            <person name="Nyvall-Collen P."/>
            <person name="Peters A.F."/>
            <person name="Pommier C."/>
            <person name="Potin P."/>
            <person name="Poulain J."/>
            <person name="Quesneville H."/>
            <person name="Read B."/>
            <person name="Rensing S.A."/>
            <person name="Ritter A."/>
            <person name="Rousvoal S."/>
            <person name="Samanta M."/>
            <person name="Samson G."/>
            <person name="Schroeder D.C."/>
            <person name="Segurens B."/>
            <person name="Strittmatter M."/>
            <person name="Tonon T."/>
            <person name="Tregear J.W."/>
            <person name="Valentin K."/>
            <person name="von Dassow P."/>
            <person name="Yamagishi T."/>
            <person name="Van de Peer Y."/>
            <person name="Wincker P."/>
        </authorList>
    </citation>
    <scope>NUCLEOTIDE SEQUENCE [LARGE SCALE GENOMIC DNA]</scope>
    <source>
        <strain evidence="13">Ec32 / CCAP1310/4</strain>
    </source>
</reference>
<dbReference type="EMBL" id="FN648641">
    <property type="protein sequence ID" value="CBN77270.1"/>
    <property type="molecule type" value="Genomic_DNA"/>
</dbReference>
<gene>
    <name evidence="12" type="ORF">Esi_0044_0029</name>
</gene>
<dbReference type="SUPFAM" id="SSF56112">
    <property type="entry name" value="Protein kinase-like (PK-like)"/>
    <property type="match status" value="1"/>
</dbReference>
<keyword evidence="13" id="KW-1185">Reference proteome</keyword>
<evidence type="ECO:0000259" key="11">
    <source>
        <dbReference type="PROSITE" id="PS51190"/>
    </source>
</evidence>
<dbReference type="GO" id="GO:0004674">
    <property type="term" value="F:protein serine/threonine kinase activity"/>
    <property type="evidence" value="ECO:0007669"/>
    <property type="project" value="UniProtKB-EC"/>
</dbReference>
<dbReference type="PROSITE" id="PS00916">
    <property type="entry name" value="PI3_4_KINASE_2"/>
    <property type="match status" value="1"/>
</dbReference>
<keyword evidence="5" id="KW-0227">DNA damage</keyword>
<feature type="region of interest" description="Disordered" evidence="9">
    <location>
        <begin position="58"/>
        <end position="77"/>
    </location>
</feature>
<protein>
    <recommendedName>
        <fullName evidence="2">non-specific serine/threonine protein kinase</fullName>
        <ecNumber evidence="2">2.7.11.1</ecNumber>
    </recommendedName>
</protein>
<evidence type="ECO:0000256" key="9">
    <source>
        <dbReference type="SAM" id="MobiDB-lite"/>
    </source>
</evidence>
<evidence type="ECO:0000313" key="12">
    <source>
        <dbReference type="EMBL" id="CBN77270.1"/>
    </source>
</evidence>
<dbReference type="InterPro" id="IPR003152">
    <property type="entry name" value="FATC_dom"/>
</dbReference>
<evidence type="ECO:0000256" key="3">
    <source>
        <dbReference type="ARBA" id="ARBA00022679"/>
    </source>
</evidence>
<keyword evidence="6" id="KW-0418">Kinase</keyword>
<dbReference type="PANTHER" id="PTHR37079">
    <property type="entry name" value="SERINE/THREONINE-PROTEIN KINASE ATM"/>
    <property type="match status" value="1"/>
</dbReference>
<dbReference type="Pfam" id="PF00454">
    <property type="entry name" value="PI3_PI4_kinase"/>
    <property type="match status" value="1"/>
</dbReference>
<dbReference type="EC" id="2.7.11.1" evidence="2"/>